<accession>A0A2T6ZX00</accession>
<reference evidence="2 3" key="1">
    <citation type="submission" date="2017-04" db="EMBL/GenBank/DDBJ databases">
        <title>Draft genome sequence of Tuber borchii Vittad., a whitish edible truffle.</title>
        <authorList>
            <consortium name="DOE Joint Genome Institute"/>
            <person name="Murat C."/>
            <person name="Kuo A."/>
            <person name="Barry K.W."/>
            <person name="Clum A."/>
            <person name="Dockter R.B."/>
            <person name="Fauchery L."/>
            <person name="Iotti M."/>
            <person name="Kohler A."/>
            <person name="Labutti K."/>
            <person name="Lindquist E.A."/>
            <person name="Lipzen A."/>
            <person name="Ohm R.A."/>
            <person name="Wang M."/>
            <person name="Grigoriev I.V."/>
            <person name="Zambonelli A."/>
            <person name="Martin F.M."/>
        </authorList>
    </citation>
    <scope>NUCLEOTIDE SEQUENCE [LARGE SCALE GENOMIC DNA]</scope>
    <source>
        <strain evidence="2 3">Tbo3840</strain>
    </source>
</reference>
<evidence type="ECO:0000313" key="3">
    <source>
        <dbReference type="Proteomes" id="UP000244722"/>
    </source>
</evidence>
<sequence length="203" mass="21541">MRAQGESSGWWVGKPRSRAVASLEMRKRDVASFEDSGDSVRNGAVRPSWARTRTDDISSSRPVFLSTCPTSENVGRGRTALCHPPPSPTVPCRPPPSSVVFRCFLSSPAVPYLKFSRPWGLSSLLMTAVLGAQGRGRTTFCSPVSSGGLGSPPTGPYGGPGRLRTLSGGATLLYMRGPGAPGPPPSNPPHPLPNWQRVVPTQH</sequence>
<feature type="region of interest" description="Disordered" evidence="1">
    <location>
        <begin position="31"/>
        <end position="53"/>
    </location>
</feature>
<protein>
    <submittedName>
        <fullName evidence="2">Uncharacterized protein</fullName>
    </submittedName>
</protein>
<proteinExistence type="predicted"/>
<gene>
    <name evidence="2" type="ORF">B9Z19DRAFT_770029</name>
</gene>
<evidence type="ECO:0000256" key="1">
    <source>
        <dbReference type="SAM" id="MobiDB-lite"/>
    </source>
</evidence>
<feature type="region of interest" description="Disordered" evidence="1">
    <location>
        <begin position="175"/>
        <end position="203"/>
    </location>
</feature>
<keyword evidence="3" id="KW-1185">Reference proteome</keyword>
<comment type="caution">
    <text evidence="2">The sequence shown here is derived from an EMBL/GenBank/DDBJ whole genome shotgun (WGS) entry which is preliminary data.</text>
</comment>
<dbReference type="Proteomes" id="UP000244722">
    <property type="component" value="Unassembled WGS sequence"/>
</dbReference>
<name>A0A2T6ZX00_TUBBO</name>
<feature type="compositionally biased region" description="Pro residues" evidence="1">
    <location>
        <begin position="180"/>
        <end position="192"/>
    </location>
</feature>
<evidence type="ECO:0000313" key="2">
    <source>
        <dbReference type="EMBL" id="PUU80017.1"/>
    </source>
</evidence>
<dbReference type="AlphaFoldDB" id="A0A2T6ZX00"/>
<dbReference type="EMBL" id="NESQ01000075">
    <property type="protein sequence ID" value="PUU80017.1"/>
    <property type="molecule type" value="Genomic_DNA"/>
</dbReference>
<organism evidence="2 3">
    <name type="scientific">Tuber borchii</name>
    <name type="common">White truffle</name>
    <dbReference type="NCBI Taxonomy" id="42251"/>
    <lineage>
        <taxon>Eukaryota</taxon>
        <taxon>Fungi</taxon>
        <taxon>Dikarya</taxon>
        <taxon>Ascomycota</taxon>
        <taxon>Pezizomycotina</taxon>
        <taxon>Pezizomycetes</taxon>
        <taxon>Pezizales</taxon>
        <taxon>Tuberaceae</taxon>
        <taxon>Tuber</taxon>
    </lineage>
</organism>